<dbReference type="GO" id="GO:0004555">
    <property type="term" value="F:alpha,alpha-trehalase activity"/>
    <property type="evidence" value="ECO:0007669"/>
    <property type="project" value="UniProtKB-EC"/>
</dbReference>
<feature type="non-terminal residue" evidence="3">
    <location>
        <position position="1"/>
    </location>
</feature>
<proteinExistence type="predicted"/>
<comment type="catalytic activity">
    <reaction evidence="1">
        <text>alpha,alpha-trehalose + H2O = alpha-D-glucose + beta-D-glucose</text>
        <dbReference type="Rhea" id="RHEA:32675"/>
        <dbReference type="ChEBI" id="CHEBI:15377"/>
        <dbReference type="ChEBI" id="CHEBI:15903"/>
        <dbReference type="ChEBI" id="CHEBI:16551"/>
        <dbReference type="ChEBI" id="CHEBI:17925"/>
        <dbReference type="EC" id="3.2.1.28"/>
    </reaction>
</comment>
<dbReference type="InterPro" id="IPR018232">
    <property type="entry name" value="Glyco_hydro_37_CS"/>
</dbReference>
<dbReference type="PANTHER" id="PTHR23403">
    <property type="entry name" value="TREHALASE"/>
    <property type="match status" value="1"/>
</dbReference>
<dbReference type="PANTHER" id="PTHR23403:SF1">
    <property type="entry name" value="TREHALASE"/>
    <property type="match status" value="1"/>
</dbReference>
<sequence length="312" mass="37202">MPLKYEPDIVKENFRTLASNYGRNPPRDQIRKFVDDNFRPAGSDFEEWIPEDWKSCPLFLNKIRDPNLQKFAKELNSFWRRLGRRIISDVKARPEMYSMIYVNNPVIVPGGRFREFYYWDQYWILKGLLHCEMTSSVRGMLENFIQMVQEFGYIPNGGRIYYARSQPPLLIPMVNDYLDHTKNFTFLEKNIASLDKEFEFWRRNRNYTLDLNGETHTVIRYNVERDLPRPESYVEDYELVSKIQSPNERTELYENLKTAAESGIDFSYRWFLPKDASEVGTLKDTKARNVIPIDLNVLFLRNAKIMQKFHAQ</sequence>
<protein>
    <recommendedName>
        <fullName evidence="2">Alpha,alpha-trehalose glucohydrolase</fullName>
    </recommendedName>
</protein>
<dbReference type="EMBL" id="CAJVCH010304963">
    <property type="protein sequence ID" value="CAG7785820.1"/>
    <property type="molecule type" value="Genomic_DNA"/>
</dbReference>
<dbReference type="PROSITE" id="PS00927">
    <property type="entry name" value="TREHALASE_1"/>
    <property type="match status" value="1"/>
</dbReference>
<dbReference type="InterPro" id="IPR001661">
    <property type="entry name" value="Glyco_hydro_37"/>
</dbReference>
<keyword evidence="4" id="KW-1185">Reference proteome</keyword>
<name>A0A8J2KFU8_9HEXA</name>
<evidence type="ECO:0000256" key="1">
    <source>
        <dbReference type="ARBA" id="ARBA00001576"/>
    </source>
</evidence>
<reference evidence="3" key="1">
    <citation type="submission" date="2021-06" db="EMBL/GenBank/DDBJ databases">
        <authorList>
            <person name="Hodson N. C."/>
            <person name="Mongue J. A."/>
            <person name="Jaron S. K."/>
        </authorList>
    </citation>
    <scope>NUCLEOTIDE SEQUENCE</scope>
</reference>
<gene>
    <name evidence="3" type="ORF">AFUS01_LOCUS24424</name>
</gene>
<dbReference type="Pfam" id="PF01204">
    <property type="entry name" value="Trehalase"/>
    <property type="match status" value="1"/>
</dbReference>
<dbReference type="AlphaFoldDB" id="A0A8J2KFU8"/>
<comment type="caution">
    <text evidence="3">The sequence shown here is derived from an EMBL/GenBank/DDBJ whole genome shotgun (WGS) entry which is preliminary data.</text>
</comment>
<evidence type="ECO:0000313" key="3">
    <source>
        <dbReference type="EMBL" id="CAG7785820.1"/>
    </source>
</evidence>
<organism evidence="3 4">
    <name type="scientific">Allacma fusca</name>
    <dbReference type="NCBI Taxonomy" id="39272"/>
    <lineage>
        <taxon>Eukaryota</taxon>
        <taxon>Metazoa</taxon>
        <taxon>Ecdysozoa</taxon>
        <taxon>Arthropoda</taxon>
        <taxon>Hexapoda</taxon>
        <taxon>Collembola</taxon>
        <taxon>Symphypleona</taxon>
        <taxon>Sminthuridae</taxon>
        <taxon>Allacma</taxon>
    </lineage>
</organism>
<dbReference type="OrthoDB" id="3542292at2759"/>
<evidence type="ECO:0000256" key="2">
    <source>
        <dbReference type="ARBA" id="ARBA00031637"/>
    </source>
</evidence>
<accession>A0A8J2KFU8</accession>
<evidence type="ECO:0000313" key="4">
    <source>
        <dbReference type="Proteomes" id="UP000708208"/>
    </source>
</evidence>
<dbReference type="GO" id="GO:0005993">
    <property type="term" value="P:trehalose catabolic process"/>
    <property type="evidence" value="ECO:0007669"/>
    <property type="project" value="TreeGrafter"/>
</dbReference>
<dbReference type="Proteomes" id="UP000708208">
    <property type="component" value="Unassembled WGS sequence"/>
</dbReference>